<protein>
    <submittedName>
        <fullName evidence="2">Uncharacterized protein</fullName>
    </submittedName>
</protein>
<accession>A0AAN8LDT4</accession>
<reference evidence="2 3" key="1">
    <citation type="submission" date="2021-04" db="EMBL/GenBank/DDBJ databases">
        <authorList>
            <person name="De Guttry C."/>
            <person name="Zahm M."/>
            <person name="Klopp C."/>
            <person name="Cabau C."/>
            <person name="Louis A."/>
            <person name="Berthelot C."/>
            <person name="Parey E."/>
            <person name="Roest Crollius H."/>
            <person name="Montfort J."/>
            <person name="Robinson-Rechavi M."/>
            <person name="Bucao C."/>
            <person name="Bouchez O."/>
            <person name="Gislard M."/>
            <person name="Lluch J."/>
            <person name="Milhes M."/>
            <person name="Lampietro C."/>
            <person name="Lopez Roques C."/>
            <person name="Donnadieu C."/>
            <person name="Braasch I."/>
            <person name="Desvignes T."/>
            <person name="Postlethwait J."/>
            <person name="Bobe J."/>
            <person name="Wedekind C."/>
            <person name="Guiguen Y."/>
        </authorList>
    </citation>
    <scope>NUCLEOTIDE SEQUENCE [LARGE SCALE GENOMIC DNA]</scope>
    <source>
        <strain evidence="2">Cs_M1</strain>
        <tissue evidence="2">Blood</tissue>
    </source>
</reference>
<dbReference type="EMBL" id="JAGTTL010000019">
    <property type="protein sequence ID" value="KAK6308393.1"/>
    <property type="molecule type" value="Genomic_DNA"/>
</dbReference>
<evidence type="ECO:0000256" key="1">
    <source>
        <dbReference type="SAM" id="MobiDB-lite"/>
    </source>
</evidence>
<dbReference type="Proteomes" id="UP001356427">
    <property type="component" value="Unassembled WGS sequence"/>
</dbReference>
<keyword evidence="3" id="KW-1185">Reference proteome</keyword>
<sequence length="89" mass="10027">MPRAEFPQHLEQFLLNSALTGPLCMDLASQQRHWHNKIGSKLWDRDLPQSPSHGKVPSSLAPEGKAVPSSSTHQQRPRCIPLEERHCVV</sequence>
<gene>
    <name evidence="2" type="ORF">J4Q44_G00216640</name>
</gene>
<evidence type="ECO:0000313" key="2">
    <source>
        <dbReference type="EMBL" id="KAK6308393.1"/>
    </source>
</evidence>
<organism evidence="2 3">
    <name type="scientific">Coregonus suidteri</name>
    <dbReference type="NCBI Taxonomy" id="861788"/>
    <lineage>
        <taxon>Eukaryota</taxon>
        <taxon>Metazoa</taxon>
        <taxon>Chordata</taxon>
        <taxon>Craniata</taxon>
        <taxon>Vertebrata</taxon>
        <taxon>Euteleostomi</taxon>
        <taxon>Actinopterygii</taxon>
        <taxon>Neopterygii</taxon>
        <taxon>Teleostei</taxon>
        <taxon>Protacanthopterygii</taxon>
        <taxon>Salmoniformes</taxon>
        <taxon>Salmonidae</taxon>
        <taxon>Coregoninae</taxon>
        <taxon>Coregonus</taxon>
    </lineage>
</organism>
<comment type="caution">
    <text evidence="2">The sequence shown here is derived from an EMBL/GenBank/DDBJ whole genome shotgun (WGS) entry which is preliminary data.</text>
</comment>
<feature type="region of interest" description="Disordered" evidence="1">
    <location>
        <begin position="42"/>
        <end position="78"/>
    </location>
</feature>
<name>A0AAN8LDT4_9TELE</name>
<proteinExistence type="predicted"/>
<evidence type="ECO:0000313" key="3">
    <source>
        <dbReference type="Proteomes" id="UP001356427"/>
    </source>
</evidence>
<dbReference type="AlphaFoldDB" id="A0AAN8LDT4"/>